<dbReference type="Pfam" id="PF01674">
    <property type="entry name" value="Lipase_2"/>
    <property type="match status" value="1"/>
</dbReference>
<gene>
    <name evidence="2" type="ORF">SAMN05444583_10826</name>
</gene>
<accession>A0A1H7PG73</accession>
<keyword evidence="3" id="KW-1185">Reference proteome</keyword>
<organism evidence="2 3">
    <name type="scientific">Rhodococcus maanshanensis</name>
    <dbReference type="NCBI Taxonomy" id="183556"/>
    <lineage>
        <taxon>Bacteria</taxon>
        <taxon>Bacillati</taxon>
        <taxon>Actinomycetota</taxon>
        <taxon>Actinomycetes</taxon>
        <taxon>Mycobacteriales</taxon>
        <taxon>Nocardiaceae</taxon>
        <taxon>Rhodococcus</taxon>
    </lineage>
</organism>
<dbReference type="RefSeq" id="WP_072751778.1">
    <property type="nucleotide sequence ID" value="NZ_FOAW01000008.1"/>
</dbReference>
<name>A0A1H7PG73_9NOCA</name>
<keyword evidence="2" id="KW-0378">Hydrolase</keyword>
<keyword evidence="1" id="KW-0732">Signal</keyword>
<dbReference type="InterPro" id="IPR029058">
    <property type="entry name" value="AB_hydrolase_fold"/>
</dbReference>
<dbReference type="AlphaFoldDB" id="A0A1H7PG73"/>
<dbReference type="Gene3D" id="3.40.50.1820">
    <property type="entry name" value="alpha/beta hydrolase"/>
    <property type="match status" value="1"/>
</dbReference>
<evidence type="ECO:0000313" key="2">
    <source>
        <dbReference type="EMBL" id="SEL34057.1"/>
    </source>
</evidence>
<evidence type="ECO:0000256" key="1">
    <source>
        <dbReference type="SAM" id="SignalP"/>
    </source>
</evidence>
<dbReference type="PANTHER" id="PTHR32015:SF1">
    <property type="entry name" value="LIPASE"/>
    <property type="match status" value="1"/>
</dbReference>
<dbReference type="GO" id="GO:0016298">
    <property type="term" value="F:lipase activity"/>
    <property type="evidence" value="ECO:0007669"/>
    <property type="project" value="TreeGrafter"/>
</dbReference>
<feature type="signal peptide" evidence="1">
    <location>
        <begin position="1"/>
        <end position="28"/>
    </location>
</feature>
<dbReference type="InterPro" id="IPR002918">
    <property type="entry name" value="Lipase_EstA/Esterase_EstB"/>
</dbReference>
<feature type="chain" id="PRO_5011685776" evidence="1">
    <location>
        <begin position="29"/>
        <end position="314"/>
    </location>
</feature>
<dbReference type="GO" id="GO:0016042">
    <property type="term" value="P:lipid catabolic process"/>
    <property type="evidence" value="ECO:0007669"/>
    <property type="project" value="InterPro"/>
</dbReference>
<protein>
    <submittedName>
        <fullName evidence="2">Triacylglycerol esterase/lipase EstA, alpha/beta hydrolase fold</fullName>
    </submittedName>
</protein>
<dbReference type="EMBL" id="FOAW01000008">
    <property type="protein sequence ID" value="SEL34057.1"/>
    <property type="molecule type" value="Genomic_DNA"/>
</dbReference>
<sequence length="314" mass="32672">MFRASRTAALIATLAALVLPFAAGTAQAEPLPENYNFFAGIPDELANPGGSLPGANDFGCKPTAEHPRPVVLVHGTGGGQQTNWGAYVPMLKNAGFCVFALTYGAIPGAPWPVSAIGGMGPLENSAGEFKTFVERVLSATGAKTVDVVGHSQGTLIPTYYLKHLGGEGKITNYVSVAPPWLGLTTLGVDALPAFAEKLGVAETSIPVCQGCGEMTADSALIKKINAGGTPYVKGVNYTNISTRYDEAIALSQGQVPGPPGYTVNNIVVQDTCAQDYSEHAAVAGSKRAAYMVFNALDPAHRREVPCMFVPPFTG</sequence>
<dbReference type="Proteomes" id="UP000198677">
    <property type="component" value="Unassembled WGS sequence"/>
</dbReference>
<dbReference type="PANTHER" id="PTHR32015">
    <property type="entry name" value="FASTING INDUCED LIPASE"/>
    <property type="match status" value="1"/>
</dbReference>
<dbReference type="SUPFAM" id="SSF53474">
    <property type="entry name" value="alpha/beta-Hydrolases"/>
    <property type="match status" value="1"/>
</dbReference>
<proteinExistence type="predicted"/>
<evidence type="ECO:0000313" key="3">
    <source>
        <dbReference type="Proteomes" id="UP000198677"/>
    </source>
</evidence>
<reference evidence="3" key="1">
    <citation type="submission" date="2016-10" db="EMBL/GenBank/DDBJ databases">
        <authorList>
            <person name="Varghese N."/>
            <person name="Submissions S."/>
        </authorList>
    </citation>
    <scope>NUCLEOTIDE SEQUENCE [LARGE SCALE GENOMIC DNA]</scope>
    <source>
        <strain evidence="3">DSM 44675</strain>
    </source>
</reference>
<dbReference type="OrthoDB" id="8871309at2"/>